<dbReference type="InterPro" id="IPR011034">
    <property type="entry name" value="Formyl_transferase-like_C_sf"/>
</dbReference>
<dbReference type="Proteomes" id="UP000317355">
    <property type="component" value="Unassembled WGS sequence"/>
</dbReference>
<dbReference type="InterPro" id="IPR049355">
    <property type="entry name" value="Formyl_trans-like_C"/>
</dbReference>
<evidence type="ECO:0000313" key="2">
    <source>
        <dbReference type="EMBL" id="TVT58085.1"/>
    </source>
</evidence>
<comment type="caution">
    <text evidence="2">The sequence shown here is derived from an EMBL/GenBank/DDBJ whole genome shotgun (WGS) entry which is preliminary data.</text>
</comment>
<dbReference type="SUPFAM" id="SSF53328">
    <property type="entry name" value="Formyltransferase"/>
    <property type="match status" value="1"/>
</dbReference>
<dbReference type="SUPFAM" id="SSF50486">
    <property type="entry name" value="FMT C-terminal domain-like"/>
    <property type="match status" value="1"/>
</dbReference>
<dbReference type="InterPro" id="IPR036477">
    <property type="entry name" value="Formyl_transf_N_sf"/>
</dbReference>
<reference evidence="2 3" key="1">
    <citation type="submission" date="2019-07" db="EMBL/GenBank/DDBJ databases">
        <title>The pathways for chlorine oxyanion respiration interact through the shared metabolite chlorate.</title>
        <authorList>
            <person name="Barnum T.P."/>
            <person name="Cheng Y."/>
            <person name="Hill K.A."/>
            <person name="Lucas L.N."/>
            <person name="Carlson H.K."/>
            <person name="Coates J.D."/>
        </authorList>
    </citation>
    <scope>NUCLEOTIDE SEQUENCE [LARGE SCALE GENOMIC DNA]</scope>
    <source>
        <strain evidence="2">BK-3</strain>
    </source>
</reference>
<dbReference type="Pfam" id="PF21553">
    <property type="entry name" value="Formyl_trans_C_2"/>
    <property type="match status" value="1"/>
</dbReference>
<proteinExistence type="predicted"/>
<accession>A0A558DAN0</accession>
<dbReference type="CDD" id="cd08821">
    <property type="entry name" value="FMT_core_like_1"/>
    <property type="match status" value="1"/>
</dbReference>
<dbReference type="AlphaFoldDB" id="A0A558DAN0"/>
<gene>
    <name evidence="2" type="ORF">FHK82_05065</name>
</gene>
<name>A0A558DAN0_9GAMM</name>
<evidence type="ECO:0000259" key="1">
    <source>
        <dbReference type="Pfam" id="PF21553"/>
    </source>
</evidence>
<dbReference type="Gene3D" id="3.40.50.170">
    <property type="entry name" value="Formyl transferase, N-terminal domain"/>
    <property type="match status" value="1"/>
</dbReference>
<feature type="domain" description="Methionyl-tRNA formyltransferase-like C-terminal" evidence="1">
    <location>
        <begin position="166"/>
        <end position="220"/>
    </location>
</feature>
<evidence type="ECO:0000313" key="3">
    <source>
        <dbReference type="Proteomes" id="UP000317355"/>
    </source>
</evidence>
<keyword evidence="2" id="KW-0808">Transferase</keyword>
<dbReference type="Gene3D" id="3.10.25.20">
    <property type="match status" value="1"/>
</dbReference>
<sequence>MTNYIVASSKDWHRKAFARRQSGAADVWEYVSSPEELEWASEDYQPRYIFFLHWNWLVPKDIWSRYECVCFHMTDVPFGRGGSPLQNLIERGYSETQLTALRMSEEMDAGPVYVKRPLSLEGRAEEIYLRAGDISWELIDWIIRVKPEPVPQTGKVTLFKRRKPFQSVLPTNGELNRVYDHIRMLDAPTYPRAFVEHGDYILEFSQAEFGEEEVKAHVTIRKKQHDGKR</sequence>
<dbReference type="GO" id="GO:0016740">
    <property type="term" value="F:transferase activity"/>
    <property type="evidence" value="ECO:0007669"/>
    <property type="project" value="UniProtKB-KW"/>
</dbReference>
<organism evidence="2 3">
    <name type="scientific">Sedimenticola thiotaurini</name>
    <dbReference type="NCBI Taxonomy" id="1543721"/>
    <lineage>
        <taxon>Bacteria</taxon>
        <taxon>Pseudomonadati</taxon>
        <taxon>Pseudomonadota</taxon>
        <taxon>Gammaproteobacteria</taxon>
        <taxon>Chromatiales</taxon>
        <taxon>Sedimenticolaceae</taxon>
        <taxon>Sedimenticola</taxon>
    </lineage>
</organism>
<dbReference type="EMBL" id="VMRY01000010">
    <property type="protein sequence ID" value="TVT58085.1"/>
    <property type="molecule type" value="Genomic_DNA"/>
</dbReference>
<protein>
    <submittedName>
        <fullName evidence="2">Methionyl-tRNA formyltransferase</fullName>
    </submittedName>
</protein>